<proteinExistence type="predicted"/>
<evidence type="ECO:0000313" key="3">
    <source>
        <dbReference type="Proteomes" id="UP000028990"/>
    </source>
</evidence>
<dbReference type="Proteomes" id="UP000028990">
    <property type="component" value="Unassembled WGS sequence"/>
</dbReference>
<dbReference type="AlphaFoldDB" id="A0A091DH85"/>
<name>A0A091DH85_FUKDA</name>
<feature type="region of interest" description="Disordered" evidence="1">
    <location>
        <begin position="202"/>
        <end position="251"/>
    </location>
</feature>
<dbReference type="EMBL" id="KN122430">
    <property type="protein sequence ID" value="KFO30447.1"/>
    <property type="molecule type" value="Genomic_DNA"/>
</dbReference>
<protein>
    <submittedName>
        <fullName evidence="2">Uncharacterized protein</fullName>
    </submittedName>
</protein>
<organism evidence="2 3">
    <name type="scientific">Fukomys damarensis</name>
    <name type="common">Damaraland mole rat</name>
    <name type="synonym">Cryptomys damarensis</name>
    <dbReference type="NCBI Taxonomy" id="885580"/>
    <lineage>
        <taxon>Eukaryota</taxon>
        <taxon>Metazoa</taxon>
        <taxon>Chordata</taxon>
        <taxon>Craniata</taxon>
        <taxon>Vertebrata</taxon>
        <taxon>Euteleostomi</taxon>
        <taxon>Mammalia</taxon>
        <taxon>Eutheria</taxon>
        <taxon>Euarchontoglires</taxon>
        <taxon>Glires</taxon>
        <taxon>Rodentia</taxon>
        <taxon>Hystricomorpha</taxon>
        <taxon>Bathyergidae</taxon>
        <taxon>Fukomys</taxon>
    </lineage>
</organism>
<gene>
    <name evidence="2" type="ORF">H920_08143</name>
</gene>
<feature type="compositionally biased region" description="Polar residues" evidence="1">
    <location>
        <begin position="234"/>
        <end position="245"/>
    </location>
</feature>
<reference evidence="2 3" key="1">
    <citation type="submission" date="2013-11" db="EMBL/GenBank/DDBJ databases">
        <title>The Damaraland mole rat (Fukomys damarensis) genome and evolution of African mole rats.</title>
        <authorList>
            <person name="Gladyshev V.N."/>
            <person name="Fang X."/>
        </authorList>
    </citation>
    <scope>NUCLEOTIDE SEQUENCE [LARGE SCALE GENOMIC DNA]</scope>
    <source>
        <tissue evidence="2">Liver</tissue>
    </source>
</reference>
<feature type="compositionally biased region" description="Polar residues" evidence="1">
    <location>
        <begin position="211"/>
        <end position="226"/>
    </location>
</feature>
<evidence type="ECO:0000313" key="2">
    <source>
        <dbReference type="EMBL" id="KFO30447.1"/>
    </source>
</evidence>
<accession>A0A091DH85</accession>
<keyword evidence="3" id="KW-1185">Reference proteome</keyword>
<evidence type="ECO:0000256" key="1">
    <source>
        <dbReference type="SAM" id="MobiDB-lite"/>
    </source>
</evidence>
<sequence>MLETKFTTGPPYLGRHHQELLGTVLPFAVEPPQEGDAMEQSYLGVPAVTAAGEARGTAAQGWADPRDSRAPYSRAKQLPAGSALPAQFSPARLAVPCPIPLPLERSLGGPGLERRVSHRQPALQAAAGLTCLRPNVQEHRRDDTKVIPYSKLKDERKGKGIVSPLMKLRALAHVRAQHYEQRWREFGMDSIPGTGGKKNLAWRSVPGNHSVPASCTRQSSGESNLRYSALDLDSPSSSISGADTSGTGGVI</sequence>